<dbReference type="Proteomes" id="UP000003489">
    <property type="component" value="Unassembled WGS sequence"/>
</dbReference>
<dbReference type="AlphaFoldDB" id="B9ACL3"/>
<accession>B9ACL3</accession>
<reference evidence="1 2" key="1">
    <citation type="submission" date="2008-10" db="EMBL/GenBank/DDBJ databases">
        <authorList>
            <person name="Fulton L."/>
            <person name="Clifton S."/>
            <person name="Fulton B."/>
            <person name="Xu J."/>
            <person name="Minx P."/>
            <person name="Pepin K.H."/>
            <person name="Johnson M."/>
            <person name="Bhonagiri V."/>
            <person name="Nash W.E."/>
            <person name="Mardis E.R."/>
            <person name="Wilson R.K."/>
        </authorList>
    </citation>
    <scope>NUCLEOTIDE SEQUENCE [LARGE SCALE GENOMIC DNA]</scope>
    <source>
        <strain evidence="1 2">DSM 2375</strain>
    </source>
</reference>
<sequence length="41" mass="4855">MHFSRNKILHGENSNYGKKDYTIRCLMILDFLHGLSTRNDD</sequence>
<dbReference type="HOGENOM" id="CLU_3263861_0_0_2"/>
<gene>
    <name evidence="1" type="ORF">METSMIALI_00084</name>
</gene>
<dbReference type="PATRIC" id="fig|483214.13.peg.81"/>
<organism evidence="1 2">
    <name type="scientific">Methanobrevibacter smithii DSM 2375</name>
    <dbReference type="NCBI Taxonomy" id="483214"/>
    <lineage>
        <taxon>Archaea</taxon>
        <taxon>Methanobacteriati</taxon>
        <taxon>Methanobacteriota</taxon>
        <taxon>Methanomada group</taxon>
        <taxon>Methanobacteria</taxon>
        <taxon>Methanobacteriales</taxon>
        <taxon>Methanobacteriaceae</taxon>
        <taxon>Methanobrevibacter</taxon>
    </lineage>
</organism>
<protein>
    <submittedName>
        <fullName evidence="1">Uncharacterized protein</fullName>
    </submittedName>
</protein>
<evidence type="ECO:0000313" key="2">
    <source>
        <dbReference type="Proteomes" id="UP000003489"/>
    </source>
</evidence>
<reference evidence="1 2" key="2">
    <citation type="submission" date="2008-11" db="EMBL/GenBank/DDBJ databases">
        <title>Draft genome sequence of Methanobrevibacter smithii (DSM 2375).</title>
        <authorList>
            <person name="Sudarsanam P."/>
            <person name="Ley R."/>
            <person name="Guruge J."/>
            <person name="Turnbaugh P.J."/>
            <person name="Mahowald M."/>
            <person name="Liep D."/>
            <person name="Gordon J."/>
        </authorList>
    </citation>
    <scope>NUCLEOTIDE SEQUENCE [LARGE SCALE GENOMIC DNA]</scope>
    <source>
        <strain evidence="1 2">DSM 2375</strain>
    </source>
</reference>
<proteinExistence type="predicted"/>
<name>B9ACL3_METSM</name>
<comment type="caution">
    <text evidence="1">The sequence shown here is derived from an EMBL/GenBank/DDBJ whole genome shotgun (WGS) entry which is preliminary data.</text>
</comment>
<evidence type="ECO:0000313" key="1">
    <source>
        <dbReference type="EMBL" id="EEE41203.1"/>
    </source>
</evidence>
<dbReference type="EMBL" id="ABYW01000001">
    <property type="protein sequence ID" value="EEE41203.1"/>
    <property type="molecule type" value="Genomic_DNA"/>
</dbReference>